<sequence>FHIMLGACLCCRKKVPKNEFMGLEGMVTLKNPEDLTYTPDSTILVPANQCKYNEVETKRASGAPNRSLPDIPVVDQIADTDQTSEFYADVVDISKDKISKENESAQLSQIPNCLSKQSSLNQNDDLGTGYARVQTPPHTYDKVSFQEHPYAQLNSVRLTSNLQSSLAIVPSSSCPTVETNQTPRTSYEIEPEIPAASAIAGMVSASHELPYMTPPIPNANSHFSGDSQDSTKGYTSISVREPLAIILASQVNVLTQPVKRPLCDSHYTTVSDDSDETYAAIEDNNYVESETYAQIQTSNLGCLSTEDNHNVLVTSEQMEDRNFIRKEIPITVQIHSRQASFSSNTSSGGPSSSPKPEKRQANSPLPPTPPTKHPFNSLTSHSSFFERNCVTSSMGITCDNFLQGDPWTKGNVFAQNPCSSKNIEEMYAKVVKKNKFSASFQNTFSTATPKSIPYYTEAMQSNEIGENNVSEVVIEKKDHGYETIPGESVNMEISDGYAHVFHADSPCHKYEQLTPAQTAQNDRHEPNYETLEPIRSKDKKTTYNLNKESNEADKIVDVNGKQHFTPSEFESQMGVGNELPSTDESINYISPHDLDNDVLEQLP</sequence>
<feature type="compositionally biased region" description="Low complexity" evidence="1">
    <location>
        <begin position="340"/>
        <end position="354"/>
    </location>
</feature>
<reference evidence="2" key="1">
    <citation type="journal article" date="2015" name="Insect Biochem. Mol. Biol.">
        <title>An insight into the sialome of the horse fly, Tabanus bromius.</title>
        <authorList>
            <person name="Ribeiro J.M."/>
            <person name="Kazimirova M."/>
            <person name="Takac P."/>
            <person name="Andersen J.F."/>
            <person name="Francischetti I.M."/>
        </authorList>
    </citation>
    <scope>NUCLEOTIDE SEQUENCE</scope>
</reference>
<evidence type="ECO:0000313" key="2">
    <source>
        <dbReference type="EMBL" id="JAI15742.1"/>
    </source>
</evidence>
<feature type="region of interest" description="Disordered" evidence="1">
    <location>
        <begin position="567"/>
        <end position="603"/>
    </location>
</feature>
<protein>
    <submittedName>
        <fullName evidence="2">Uncharacterized protein</fullName>
    </submittedName>
</protein>
<dbReference type="EMBL" id="GDAI01001861">
    <property type="protein sequence ID" value="JAI15742.1"/>
    <property type="molecule type" value="mRNA"/>
</dbReference>
<accession>A0A0K8TMZ8</accession>
<proteinExistence type="evidence at transcript level"/>
<dbReference type="AlphaFoldDB" id="A0A0K8TMZ8"/>
<organism evidence="2">
    <name type="scientific">Tabanus bromius</name>
    <name type="common">Band-eyed brown horse fly</name>
    <dbReference type="NCBI Taxonomy" id="304241"/>
    <lineage>
        <taxon>Eukaryota</taxon>
        <taxon>Metazoa</taxon>
        <taxon>Ecdysozoa</taxon>
        <taxon>Arthropoda</taxon>
        <taxon>Hexapoda</taxon>
        <taxon>Insecta</taxon>
        <taxon>Pterygota</taxon>
        <taxon>Neoptera</taxon>
        <taxon>Endopterygota</taxon>
        <taxon>Diptera</taxon>
        <taxon>Brachycera</taxon>
        <taxon>Tabanomorpha</taxon>
        <taxon>Tabanoidea</taxon>
        <taxon>Tabanidae</taxon>
        <taxon>Tabanus</taxon>
    </lineage>
</organism>
<name>A0A0K8TMZ8_TABBR</name>
<feature type="non-terminal residue" evidence="2">
    <location>
        <position position="1"/>
    </location>
</feature>
<feature type="compositionally biased region" description="Polar residues" evidence="1">
    <location>
        <begin position="579"/>
        <end position="588"/>
    </location>
</feature>
<feature type="region of interest" description="Disordered" evidence="1">
    <location>
        <begin position="335"/>
        <end position="378"/>
    </location>
</feature>
<evidence type="ECO:0000256" key="1">
    <source>
        <dbReference type="SAM" id="MobiDB-lite"/>
    </source>
</evidence>